<dbReference type="InterPro" id="IPR036236">
    <property type="entry name" value="Znf_C2H2_sf"/>
</dbReference>
<dbReference type="GO" id="GO:0005737">
    <property type="term" value="C:cytoplasm"/>
    <property type="evidence" value="ECO:0007669"/>
    <property type="project" value="UniProtKB-SubCell"/>
</dbReference>
<proteinExistence type="inferred from homology"/>
<feature type="compositionally biased region" description="Basic and acidic residues" evidence="11">
    <location>
        <begin position="34"/>
        <end position="44"/>
    </location>
</feature>
<feature type="domain" description="VLRF1" evidence="12">
    <location>
        <begin position="279"/>
        <end position="445"/>
    </location>
</feature>
<keyword evidence="6 10" id="KW-0255">Endonuclease</keyword>
<keyword evidence="5" id="KW-0677">Repeat</keyword>
<gene>
    <name evidence="13" type="ORF">PCANC_04040</name>
</gene>
<feature type="region of interest" description="Disordered" evidence="11">
    <location>
        <begin position="645"/>
        <end position="743"/>
    </location>
</feature>
<dbReference type="Pfam" id="PF18826">
    <property type="entry name" value="bVLRF1"/>
    <property type="match status" value="1"/>
</dbReference>
<name>A0A2N5W250_9BASI</name>
<evidence type="ECO:0000256" key="6">
    <source>
        <dbReference type="ARBA" id="ARBA00022759"/>
    </source>
</evidence>
<dbReference type="Proteomes" id="UP000235388">
    <property type="component" value="Unassembled WGS sequence"/>
</dbReference>
<feature type="region of interest" description="Disordered" evidence="11">
    <location>
        <begin position="482"/>
        <end position="507"/>
    </location>
</feature>
<evidence type="ECO:0000313" key="14">
    <source>
        <dbReference type="Proteomes" id="UP000235388"/>
    </source>
</evidence>
<protein>
    <recommendedName>
        <fullName evidence="12">VLRF1 domain-containing protein</fullName>
    </recommendedName>
</protein>
<dbReference type="GO" id="GO:0016787">
    <property type="term" value="F:hydrolase activity"/>
    <property type="evidence" value="ECO:0007669"/>
    <property type="project" value="UniProtKB-KW"/>
</dbReference>
<dbReference type="GO" id="GO:0036503">
    <property type="term" value="P:ERAD pathway"/>
    <property type="evidence" value="ECO:0007669"/>
    <property type="project" value="TreeGrafter"/>
</dbReference>
<evidence type="ECO:0000256" key="2">
    <source>
        <dbReference type="ARBA" id="ARBA00009262"/>
    </source>
</evidence>
<evidence type="ECO:0000259" key="12">
    <source>
        <dbReference type="PROSITE" id="PS52044"/>
    </source>
</evidence>
<feature type="region of interest" description="Disordered" evidence="11">
    <location>
        <begin position="112"/>
        <end position="152"/>
    </location>
</feature>
<dbReference type="InterPro" id="IPR047139">
    <property type="entry name" value="ANKZ1/VMS1"/>
</dbReference>
<dbReference type="InterPro" id="IPR041175">
    <property type="entry name" value="VLRF1/Vms1"/>
</dbReference>
<keyword evidence="9" id="KW-0175">Coiled coil</keyword>
<dbReference type="SUPFAM" id="SSF57667">
    <property type="entry name" value="beta-beta-alpha zinc fingers"/>
    <property type="match status" value="1"/>
</dbReference>
<evidence type="ECO:0000256" key="11">
    <source>
        <dbReference type="SAM" id="MobiDB-lite"/>
    </source>
</evidence>
<evidence type="ECO:0000256" key="5">
    <source>
        <dbReference type="ARBA" id="ARBA00022737"/>
    </source>
</evidence>
<comment type="similarity">
    <text evidence="2 10">Belongs to the ANKZF1/VMS1 family.</text>
</comment>
<dbReference type="AlphaFoldDB" id="A0A2N5W250"/>
<feature type="compositionally biased region" description="Polar residues" evidence="11">
    <location>
        <begin position="131"/>
        <end position="152"/>
    </location>
</feature>
<dbReference type="InterPro" id="IPR013087">
    <property type="entry name" value="Znf_C2H2_type"/>
</dbReference>
<dbReference type="PANTHER" id="PTHR16036">
    <property type="entry name" value="ANKYRIN REPEAT AND ZINC FINGER DOMAIN-CONTAINING PROTEIN 1"/>
    <property type="match status" value="1"/>
</dbReference>
<reference evidence="13 14" key="1">
    <citation type="submission" date="2017-11" db="EMBL/GenBank/DDBJ databases">
        <title>De novo assembly and phasing of dikaryotic genomes from two isolates of Puccinia coronata f. sp. avenae, the causal agent of oat crown rust.</title>
        <authorList>
            <person name="Miller M.E."/>
            <person name="Zhang Y."/>
            <person name="Omidvar V."/>
            <person name="Sperschneider J."/>
            <person name="Schwessinger B."/>
            <person name="Raley C."/>
            <person name="Palmer J.M."/>
            <person name="Garnica D."/>
            <person name="Upadhyaya N."/>
            <person name="Rathjen J."/>
            <person name="Taylor J.M."/>
            <person name="Park R.F."/>
            <person name="Dodds P.N."/>
            <person name="Hirsch C.D."/>
            <person name="Kianian S.F."/>
            <person name="Figueroa M."/>
        </authorList>
    </citation>
    <scope>NUCLEOTIDE SEQUENCE [LARGE SCALE GENOMIC DNA]</scope>
    <source>
        <strain evidence="13">12NC29</strain>
    </source>
</reference>
<evidence type="ECO:0000313" key="13">
    <source>
        <dbReference type="EMBL" id="PLW56329.1"/>
    </source>
</evidence>
<evidence type="ECO:0000256" key="9">
    <source>
        <dbReference type="ARBA" id="ARBA00023054"/>
    </source>
</evidence>
<dbReference type="GO" id="GO:0004519">
    <property type="term" value="F:endonuclease activity"/>
    <property type="evidence" value="ECO:0007669"/>
    <property type="project" value="UniProtKB-KW"/>
</dbReference>
<feature type="region of interest" description="Disordered" evidence="11">
    <location>
        <begin position="329"/>
        <end position="349"/>
    </location>
</feature>
<dbReference type="PANTHER" id="PTHR16036:SF2">
    <property type="entry name" value="TRNA ENDONUCLEASE ANKZF1"/>
    <property type="match status" value="1"/>
</dbReference>
<comment type="domain">
    <text evidence="10">The VLRF1 domain mediates binding to the 60S ribosomal subunit.</text>
</comment>
<feature type="active site" evidence="10">
    <location>
        <position position="338"/>
    </location>
</feature>
<accession>A0A2N5W250</accession>
<keyword evidence="7 10" id="KW-0378">Hydrolase</keyword>
<evidence type="ECO:0000256" key="4">
    <source>
        <dbReference type="ARBA" id="ARBA00022722"/>
    </source>
</evidence>
<keyword evidence="4 10" id="KW-0540">Nuclease</keyword>
<dbReference type="EMBL" id="PGCJ01000022">
    <property type="protein sequence ID" value="PLW56329.1"/>
    <property type="molecule type" value="Genomic_DNA"/>
</dbReference>
<evidence type="ECO:0000256" key="10">
    <source>
        <dbReference type="PROSITE-ProRule" id="PRU01389"/>
    </source>
</evidence>
<evidence type="ECO:0000256" key="7">
    <source>
        <dbReference type="ARBA" id="ARBA00022801"/>
    </source>
</evidence>
<dbReference type="PROSITE" id="PS00028">
    <property type="entry name" value="ZINC_FINGER_C2H2_1"/>
    <property type="match status" value="1"/>
</dbReference>
<comment type="caution">
    <text evidence="13">The sequence shown here is derived from an EMBL/GenBank/DDBJ whole genome shotgun (WGS) entry which is preliminary data.</text>
</comment>
<evidence type="ECO:0000256" key="1">
    <source>
        <dbReference type="ARBA" id="ARBA00004496"/>
    </source>
</evidence>
<evidence type="ECO:0000256" key="8">
    <source>
        <dbReference type="ARBA" id="ARBA00023043"/>
    </source>
</evidence>
<keyword evidence="8" id="KW-0040">ANK repeat</keyword>
<keyword evidence="3 10" id="KW-0963">Cytoplasm</keyword>
<sequence length="759" mass="86041">MNQQQALHPFCLPTEIIQSIRFNSLSTHFQTQQEQEHDQDHAPEEGEEEEEQSVQHKKLFRCTACSITFDSRELQREHYKSDWHRFNLKLSATSSKPIDLAQFTNMLDQLNDSLSGSDSSESDADSDTHSVDSFTQHIGSSASRHAGNSTKQTTDTLLHDKFQQLLLAKNKPSPEDALADVIAQPLAPSTPLVWFSISADSENGDDTTPITQLGFYRAIFTHTFPRHHALTHQQEELGKEYHTELGALQRPFLPNDFTPTVWSSPLDFDLSSPDQTSPPPPTWTLIMMGGGHFAAMIVSVVPKLRHMGKNKPPEMEPVILHHKTFHRYTTRRKQGGGQASHDAGGKGAAKSAGASLRRYNELSLSQDIQTWLKTWAEPIHHSELVFIRASKSNLATFISSKSGSKDEAEGYKLMRGDPRVRSLPFVTKRPTFNELKRCFNELTRVKIVKTTQREINEKEQEMREGYLREKARLELQQARKEEVEEKQRMEEERKKKERELQRRAKTAEEKELELEDSRWERVVDMVEKGKLPALQEFVKKYDHTAWFGRIPERLMEGRPDLTSGCVSLLQLAAMADQAAVVEWMLADTDSDPTMVGEKGPASTKGQSTAYELAPSRGTRNAFRRAMARHPDRFEWISQAKVPSPLTEEIETNQQLKSKERNRKLKEKLKERDRLRASNAEKNLAANGGTQDSAANDIQRDRSRTSRGPTDPHVNRLDGGAVGRPSILSHTAASAAGLSDEQRVRLERERRARAAEARLK</sequence>
<feature type="region of interest" description="Disordered" evidence="11">
    <location>
        <begin position="27"/>
        <end position="55"/>
    </location>
</feature>
<evidence type="ECO:0000256" key="3">
    <source>
        <dbReference type="ARBA" id="ARBA00022490"/>
    </source>
</evidence>
<keyword evidence="14" id="KW-1185">Reference proteome</keyword>
<organism evidence="13 14">
    <name type="scientific">Puccinia coronata f. sp. avenae</name>
    <dbReference type="NCBI Taxonomy" id="200324"/>
    <lineage>
        <taxon>Eukaryota</taxon>
        <taxon>Fungi</taxon>
        <taxon>Dikarya</taxon>
        <taxon>Basidiomycota</taxon>
        <taxon>Pucciniomycotina</taxon>
        <taxon>Pucciniomycetes</taxon>
        <taxon>Pucciniales</taxon>
        <taxon>Pucciniaceae</taxon>
        <taxon>Puccinia</taxon>
    </lineage>
</organism>
<dbReference type="STRING" id="200324.A0A2N5W250"/>
<comment type="subcellular location">
    <subcellularLocation>
        <location evidence="1">Cytoplasm</location>
    </subcellularLocation>
</comment>
<dbReference type="PROSITE" id="PS52044">
    <property type="entry name" value="VLRF1"/>
    <property type="match status" value="1"/>
</dbReference>
<feature type="region of interest" description="Disordered" evidence="11">
    <location>
        <begin position="591"/>
        <end position="619"/>
    </location>
</feature>
<dbReference type="OrthoDB" id="429841at2759"/>